<evidence type="ECO:0000313" key="2">
    <source>
        <dbReference type="Proteomes" id="UP000061546"/>
    </source>
</evidence>
<dbReference type="RefSeq" id="WP_041499953.1">
    <property type="nucleotide sequence ID" value="NZ_BJDV01000010.1"/>
</dbReference>
<gene>
    <name evidence="1" type="ORF">JP39_09535</name>
</gene>
<dbReference type="OrthoDB" id="2329191at2"/>
<organism evidence="1 2">
    <name type="scientific">Companilactobacillus heilongjiangensis</name>
    <dbReference type="NCBI Taxonomy" id="1074467"/>
    <lineage>
        <taxon>Bacteria</taxon>
        <taxon>Bacillati</taxon>
        <taxon>Bacillota</taxon>
        <taxon>Bacilli</taxon>
        <taxon>Lactobacillales</taxon>
        <taxon>Lactobacillaceae</taxon>
        <taxon>Companilactobacillus</taxon>
    </lineage>
</organism>
<evidence type="ECO:0008006" key="3">
    <source>
        <dbReference type="Google" id="ProtNLM"/>
    </source>
</evidence>
<keyword evidence="2" id="KW-1185">Reference proteome</keyword>
<dbReference type="AlphaFoldDB" id="A0A0K2LEG9"/>
<dbReference type="Gene3D" id="1.10.10.60">
    <property type="entry name" value="Homeodomain-like"/>
    <property type="match status" value="1"/>
</dbReference>
<dbReference type="SUPFAM" id="SSF46689">
    <property type="entry name" value="Homeodomain-like"/>
    <property type="match status" value="1"/>
</dbReference>
<dbReference type="Gene3D" id="1.10.357.10">
    <property type="entry name" value="Tetracycline Repressor, domain 2"/>
    <property type="match status" value="1"/>
</dbReference>
<evidence type="ECO:0000313" key="1">
    <source>
        <dbReference type="EMBL" id="ALB29573.1"/>
    </source>
</evidence>
<dbReference type="EMBL" id="CP012559">
    <property type="protein sequence ID" value="ALB29573.1"/>
    <property type="molecule type" value="Genomic_DNA"/>
</dbReference>
<sequence>MTSRILSKEKIINTAMEMINHQETLNFTKLGKALGTRSQALYNYFPDIIVVKVAVAAKFYGKLGVRLDADLLGMTGKQAIKTFANVAVQYSLGNFYLVQQIITIPPNRLNNSEFEESFRRLQMILIQLLKPIVQDESQQLVVSRMIFNLVIGEVFCAGYGRFDNNLLNTRDSFNQMLNRILSDQSK</sequence>
<proteinExistence type="predicted"/>
<protein>
    <recommendedName>
        <fullName evidence="3">TetR family transcriptional regulator</fullName>
    </recommendedName>
</protein>
<dbReference type="Proteomes" id="UP000061546">
    <property type="component" value="Chromosome"/>
</dbReference>
<reference evidence="1 2" key="1">
    <citation type="submission" date="2015-08" db="EMBL/GenBank/DDBJ databases">
        <title>Genomic sequence of Lactobacillus heilongjiangensis DSM 28069, isolated from Chinese traditional pickle.</title>
        <authorList>
            <person name="Jiang X."/>
            <person name="Zheng B."/>
            <person name="Cheng H."/>
        </authorList>
    </citation>
    <scope>NUCLEOTIDE SEQUENCE [LARGE SCALE GENOMIC DNA]</scope>
    <source>
        <strain evidence="1 2">DSM 28069</strain>
    </source>
</reference>
<name>A0A0K2LEG9_9LACO</name>
<dbReference type="KEGG" id="lhi:JP39_09535"/>
<dbReference type="STRING" id="1074467.JP39_09535"/>
<dbReference type="InterPro" id="IPR009057">
    <property type="entry name" value="Homeodomain-like_sf"/>
</dbReference>
<accession>A0A0K2LEG9</accession>